<protein>
    <submittedName>
        <fullName evidence="3">Alpha/beta fold hydrolase</fullName>
    </submittedName>
</protein>
<organism evidence="3 4">
    <name type="scientific">Saccharopolyspora rosea</name>
    <dbReference type="NCBI Taxonomy" id="524884"/>
    <lineage>
        <taxon>Bacteria</taxon>
        <taxon>Bacillati</taxon>
        <taxon>Actinomycetota</taxon>
        <taxon>Actinomycetes</taxon>
        <taxon>Pseudonocardiales</taxon>
        <taxon>Pseudonocardiaceae</taxon>
        <taxon>Saccharopolyspora</taxon>
    </lineage>
</organism>
<feature type="domain" description="AB hydrolase-1" evidence="2">
    <location>
        <begin position="32"/>
        <end position="284"/>
    </location>
</feature>
<accession>A0ABW3FQZ9</accession>
<dbReference type="InterPro" id="IPR000073">
    <property type="entry name" value="AB_hydrolase_1"/>
</dbReference>
<dbReference type="PANTHER" id="PTHR43798:SF31">
    <property type="entry name" value="AB HYDROLASE SUPERFAMILY PROTEIN YCLE"/>
    <property type="match status" value="1"/>
</dbReference>
<keyword evidence="1 3" id="KW-0378">Hydrolase</keyword>
<evidence type="ECO:0000313" key="4">
    <source>
        <dbReference type="Proteomes" id="UP001597018"/>
    </source>
</evidence>
<comment type="caution">
    <text evidence="3">The sequence shown here is derived from an EMBL/GenBank/DDBJ whole genome shotgun (WGS) entry which is preliminary data.</text>
</comment>
<dbReference type="InterPro" id="IPR029058">
    <property type="entry name" value="AB_hydrolase_fold"/>
</dbReference>
<keyword evidence="4" id="KW-1185">Reference proteome</keyword>
<dbReference type="SUPFAM" id="SSF53474">
    <property type="entry name" value="alpha/beta-Hydrolases"/>
    <property type="match status" value="1"/>
</dbReference>
<dbReference type="PANTHER" id="PTHR43798">
    <property type="entry name" value="MONOACYLGLYCEROL LIPASE"/>
    <property type="match status" value="1"/>
</dbReference>
<gene>
    <name evidence="3" type="ORF">ACFQ16_05995</name>
</gene>
<sequence length="309" mass="32797">MKLDTAPITEFTTSDGTRLRVVVDGPADAPVTVLFVHGWALTRHAWERVATGLPKAADVPVRTLRFDLRGHGESDPAPPGSAHIARCADDVAELITELVADGPLVLAGHSMGGMTIMALAERHPELFDARVAAVALVGTSGGDLVAPDLGLPRPVAALVNRVERVVRRRLAVARGRRFSPQAGPLRPGLRWLLFGTDPDPADVAATAEWVAGCHPANMAGFRESLAAHDRIRVLEALRAKPTVIAAGLDDRLCPLPHARRIADAVPEAELLLYAGAGHMLPLERAGEITSRIGRLVTTAAERAQGVSVR</sequence>
<reference evidence="4" key="1">
    <citation type="journal article" date="2019" name="Int. J. Syst. Evol. Microbiol.">
        <title>The Global Catalogue of Microorganisms (GCM) 10K type strain sequencing project: providing services to taxonomists for standard genome sequencing and annotation.</title>
        <authorList>
            <consortium name="The Broad Institute Genomics Platform"/>
            <consortium name="The Broad Institute Genome Sequencing Center for Infectious Disease"/>
            <person name="Wu L."/>
            <person name="Ma J."/>
        </authorList>
    </citation>
    <scope>NUCLEOTIDE SEQUENCE [LARGE SCALE GENOMIC DNA]</scope>
    <source>
        <strain evidence="4">CCUG 56401</strain>
    </source>
</reference>
<dbReference type="Pfam" id="PF00561">
    <property type="entry name" value="Abhydrolase_1"/>
    <property type="match status" value="1"/>
</dbReference>
<evidence type="ECO:0000256" key="1">
    <source>
        <dbReference type="ARBA" id="ARBA00022801"/>
    </source>
</evidence>
<dbReference type="Proteomes" id="UP001597018">
    <property type="component" value="Unassembled WGS sequence"/>
</dbReference>
<evidence type="ECO:0000313" key="3">
    <source>
        <dbReference type="EMBL" id="MFD0919289.1"/>
    </source>
</evidence>
<dbReference type="InterPro" id="IPR050266">
    <property type="entry name" value="AB_hydrolase_sf"/>
</dbReference>
<evidence type="ECO:0000259" key="2">
    <source>
        <dbReference type="Pfam" id="PF00561"/>
    </source>
</evidence>
<dbReference type="RefSeq" id="WP_263251162.1">
    <property type="nucleotide sequence ID" value="NZ_BAABLT010000019.1"/>
</dbReference>
<name>A0ABW3FQZ9_9PSEU</name>
<dbReference type="GO" id="GO:0016787">
    <property type="term" value="F:hydrolase activity"/>
    <property type="evidence" value="ECO:0007669"/>
    <property type="project" value="UniProtKB-KW"/>
</dbReference>
<dbReference type="EMBL" id="JBHTIW010000002">
    <property type="protein sequence ID" value="MFD0919289.1"/>
    <property type="molecule type" value="Genomic_DNA"/>
</dbReference>
<dbReference type="Gene3D" id="3.40.50.1820">
    <property type="entry name" value="alpha/beta hydrolase"/>
    <property type="match status" value="1"/>
</dbReference>
<proteinExistence type="predicted"/>